<feature type="domain" description="AMP-dependent synthetase/ligase" evidence="2">
    <location>
        <begin position="109"/>
        <end position="327"/>
    </location>
</feature>
<feature type="transmembrane region" description="Helical" evidence="1">
    <location>
        <begin position="660"/>
        <end position="679"/>
    </location>
</feature>
<evidence type="ECO:0000256" key="1">
    <source>
        <dbReference type="SAM" id="Phobius"/>
    </source>
</evidence>
<feature type="transmembrane region" description="Helical" evidence="1">
    <location>
        <begin position="769"/>
        <end position="787"/>
    </location>
</feature>
<dbReference type="SUPFAM" id="SSF56801">
    <property type="entry name" value="Acetyl-CoA synthetase-like"/>
    <property type="match status" value="1"/>
</dbReference>
<feature type="transmembrane region" description="Helical" evidence="1">
    <location>
        <begin position="741"/>
        <end position="757"/>
    </location>
</feature>
<feature type="transmembrane region" description="Helical" evidence="1">
    <location>
        <begin position="547"/>
        <end position="566"/>
    </location>
</feature>
<dbReference type="Pfam" id="PF00501">
    <property type="entry name" value="AMP-binding"/>
    <property type="match status" value="1"/>
</dbReference>
<dbReference type="Gene3D" id="3.40.50.12780">
    <property type="entry name" value="N-terminal domain of ligase-like"/>
    <property type="match status" value="1"/>
</dbReference>
<feature type="transmembrane region" description="Helical" evidence="1">
    <location>
        <begin position="691"/>
        <end position="710"/>
    </location>
</feature>
<reference evidence="3 4" key="1">
    <citation type="submission" date="2022-10" db="EMBL/GenBank/DDBJ databases">
        <title>Defluviimonas sp. nov., isolated from ocean surface sediments.</title>
        <authorList>
            <person name="He W."/>
            <person name="Wang L."/>
            <person name="Zhang D.-F."/>
        </authorList>
    </citation>
    <scope>NUCLEOTIDE SEQUENCE [LARGE SCALE GENOMIC DNA]</scope>
    <source>
        <strain evidence="3 4">WL0024</strain>
    </source>
</reference>
<dbReference type="RefSeq" id="WP_263336191.1">
    <property type="nucleotide sequence ID" value="NZ_JAOVQO010000010.1"/>
</dbReference>
<gene>
    <name evidence="3" type="ORF">OEZ60_11510</name>
</gene>
<keyword evidence="4" id="KW-1185">Reference proteome</keyword>
<accession>A0ABT2X3W7</accession>
<comment type="caution">
    <text evidence="3">The sequence shown here is derived from an EMBL/GenBank/DDBJ whole genome shotgun (WGS) entry which is preliminary data.</text>
</comment>
<evidence type="ECO:0000259" key="2">
    <source>
        <dbReference type="Pfam" id="PF00501"/>
    </source>
</evidence>
<organism evidence="3 4">
    <name type="scientific">Albidovulum salinarum</name>
    <dbReference type="NCBI Taxonomy" id="2984153"/>
    <lineage>
        <taxon>Bacteria</taxon>
        <taxon>Pseudomonadati</taxon>
        <taxon>Pseudomonadota</taxon>
        <taxon>Alphaproteobacteria</taxon>
        <taxon>Rhodobacterales</taxon>
        <taxon>Paracoccaceae</taxon>
        <taxon>Albidovulum</taxon>
    </lineage>
</organism>
<dbReference type="InterPro" id="IPR050237">
    <property type="entry name" value="ATP-dep_AMP-bd_enzyme"/>
</dbReference>
<feature type="transmembrane region" description="Helical" evidence="1">
    <location>
        <begin position="629"/>
        <end position="648"/>
    </location>
</feature>
<keyword evidence="1" id="KW-1133">Transmembrane helix</keyword>
<proteinExistence type="predicted"/>
<feature type="transmembrane region" description="Helical" evidence="1">
    <location>
        <begin position="587"/>
        <end position="609"/>
    </location>
</feature>
<dbReference type="InterPro" id="IPR000873">
    <property type="entry name" value="AMP-dep_synth/lig_dom"/>
</dbReference>
<keyword evidence="1" id="KW-0472">Membrane</keyword>
<dbReference type="EMBL" id="JAOVQO010000010">
    <property type="protein sequence ID" value="MCU9848633.1"/>
    <property type="molecule type" value="Genomic_DNA"/>
</dbReference>
<feature type="transmembrane region" description="Helical" evidence="1">
    <location>
        <begin position="717"/>
        <end position="735"/>
    </location>
</feature>
<dbReference type="PANTHER" id="PTHR43767">
    <property type="entry name" value="LONG-CHAIN-FATTY-ACID--COA LIGASE"/>
    <property type="match status" value="1"/>
</dbReference>
<evidence type="ECO:0000313" key="3">
    <source>
        <dbReference type="EMBL" id="MCU9848633.1"/>
    </source>
</evidence>
<sequence length="846" mass="91132">MFHSYEALQAFGDRAALLAGDSVTSYSELAAVSARFACRFPLRRGLIAIEMAPTPTTIAAYLGALRAGHAVMPMPEGQTDLALSLEARFRPAASWRRVGNRFRLLYHDRPSELHPDLALLMMTSGSTGQGRGVRLSRDAVSANASSIAEYLAIGVEDRAALVLPLHYSYGLSVLHSHLASGAGLWLNEGTILEPTFLPRLAESGATSLAGVPHHFRLLEAAIAERGLPAGLTCLTVAGGAMPAADVQRWTQRMSERRGRFVVMYGQTEATARISYLPHEMAAGAPDAIGRAIPGGRLSLRDDTGATFAEPGREGELIYRGPNVMMGYASDAADLGRGSETDELATGDLAVCGADGLYRITGRRSRMSKIAGLRVGHDALEQALAASGDDAAVWGDDERIWVATGRPSEALQTRVARLAGVGARHVVLVRCNPLPRRPNGKIEYPALKALASPPPPDKGLLPIFARTFAPQAVRRSDSFQSLGGDSLQHVELSLALDQHFGGLPEGWERRPIAELEGASTGPASRVPMPLLARALAILAVVVAHQTLWPVYGGAAAMVILLGMSVAEHRSRFLVEGETPRFLSPLGRVLIPYAVVLLGYAVAWQQIPWASVALIGNFAVTKPETHLMLPYLYWFVEAYVQMCLLLVVVFRPPGMRRWLARSLFGTGLFLLAIGVLLRVTLPELWPLPAGRSQFSVPWIFYLFALGWCIAAARSYSQRLVILVAAALILPLAAWLGGNWYGSWSKYLSLLGLAGVLLFVEAVPMPRVIVRGVMRLAHAAFPIYLLHRLAPEVLMPFMEPYLSPVVFDAVAILGGIALGVLAAGALSWLSRTLISLPAYRKVSLLNPAG</sequence>
<keyword evidence="1" id="KW-0812">Transmembrane</keyword>
<evidence type="ECO:0000313" key="4">
    <source>
        <dbReference type="Proteomes" id="UP001209535"/>
    </source>
</evidence>
<dbReference type="Proteomes" id="UP001209535">
    <property type="component" value="Unassembled WGS sequence"/>
</dbReference>
<dbReference type="PANTHER" id="PTHR43767:SF10">
    <property type="entry name" value="SURFACTIN SYNTHASE SUBUNIT 1"/>
    <property type="match status" value="1"/>
</dbReference>
<feature type="transmembrane region" description="Helical" evidence="1">
    <location>
        <begin position="807"/>
        <end position="827"/>
    </location>
</feature>
<protein>
    <submittedName>
        <fullName evidence="3">AMP-binding protein</fullName>
    </submittedName>
</protein>
<name>A0ABT2X3W7_9RHOB</name>
<dbReference type="InterPro" id="IPR042099">
    <property type="entry name" value="ANL_N_sf"/>
</dbReference>